<keyword evidence="3" id="KW-1133">Transmembrane helix</keyword>
<name>A0A6A6TN96_9PLEO</name>
<evidence type="ECO:0000313" key="5">
    <source>
        <dbReference type="EMBL" id="KAF2661280.1"/>
    </source>
</evidence>
<evidence type="ECO:0000256" key="3">
    <source>
        <dbReference type="SAM" id="Phobius"/>
    </source>
</evidence>
<dbReference type="Gene3D" id="3.40.50.1240">
    <property type="entry name" value="Phosphoglycerate mutase-like"/>
    <property type="match status" value="1"/>
</dbReference>
<dbReference type="OrthoDB" id="258392at2759"/>
<feature type="signal peptide" evidence="4">
    <location>
        <begin position="1"/>
        <end position="17"/>
    </location>
</feature>
<keyword evidence="3" id="KW-0472">Membrane</keyword>
<dbReference type="PANTHER" id="PTHR11567">
    <property type="entry name" value="ACID PHOSPHATASE-RELATED"/>
    <property type="match status" value="1"/>
</dbReference>
<keyword evidence="3" id="KW-0812">Transmembrane</keyword>
<dbReference type="InterPro" id="IPR050645">
    <property type="entry name" value="Histidine_acid_phosphatase"/>
</dbReference>
<feature type="chain" id="PRO_5025421182" evidence="4">
    <location>
        <begin position="18"/>
        <end position="583"/>
    </location>
</feature>
<feature type="transmembrane region" description="Helical" evidence="3">
    <location>
        <begin position="461"/>
        <end position="487"/>
    </location>
</feature>
<keyword evidence="6" id="KW-1185">Reference proteome</keyword>
<gene>
    <name evidence="5" type="ORF">K491DRAFT_587287</name>
</gene>
<proteinExistence type="inferred from homology"/>
<accession>A0A6A6TN96</accession>
<dbReference type="PANTHER" id="PTHR11567:SF127">
    <property type="entry name" value="HISTIDINE ACID PHOSPHATASE"/>
    <property type="match status" value="1"/>
</dbReference>
<dbReference type="Pfam" id="PF00328">
    <property type="entry name" value="His_Phos_2"/>
    <property type="match status" value="1"/>
</dbReference>
<evidence type="ECO:0000313" key="6">
    <source>
        <dbReference type="Proteomes" id="UP000799324"/>
    </source>
</evidence>
<evidence type="ECO:0000256" key="4">
    <source>
        <dbReference type="SAM" id="SignalP"/>
    </source>
</evidence>
<dbReference type="Proteomes" id="UP000799324">
    <property type="component" value="Unassembled WGS sequence"/>
</dbReference>
<keyword evidence="4" id="KW-0732">Signal</keyword>
<evidence type="ECO:0000256" key="2">
    <source>
        <dbReference type="SAM" id="MobiDB-lite"/>
    </source>
</evidence>
<dbReference type="EMBL" id="MU004294">
    <property type="protein sequence ID" value="KAF2661280.1"/>
    <property type="molecule type" value="Genomic_DNA"/>
</dbReference>
<dbReference type="GO" id="GO:0016791">
    <property type="term" value="F:phosphatase activity"/>
    <property type="evidence" value="ECO:0007669"/>
    <property type="project" value="TreeGrafter"/>
</dbReference>
<reference evidence="5" key="1">
    <citation type="journal article" date="2020" name="Stud. Mycol.">
        <title>101 Dothideomycetes genomes: a test case for predicting lifestyles and emergence of pathogens.</title>
        <authorList>
            <person name="Haridas S."/>
            <person name="Albert R."/>
            <person name="Binder M."/>
            <person name="Bloem J."/>
            <person name="Labutti K."/>
            <person name="Salamov A."/>
            <person name="Andreopoulos B."/>
            <person name="Baker S."/>
            <person name="Barry K."/>
            <person name="Bills G."/>
            <person name="Bluhm B."/>
            <person name="Cannon C."/>
            <person name="Castanera R."/>
            <person name="Culley D."/>
            <person name="Daum C."/>
            <person name="Ezra D."/>
            <person name="Gonzalez J."/>
            <person name="Henrissat B."/>
            <person name="Kuo A."/>
            <person name="Liang C."/>
            <person name="Lipzen A."/>
            <person name="Lutzoni F."/>
            <person name="Magnuson J."/>
            <person name="Mondo S."/>
            <person name="Nolan M."/>
            <person name="Ohm R."/>
            <person name="Pangilinan J."/>
            <person name="Park H.-J."/>
            <person name="Ramirez L."/>
            <person name="Alfaro M."/>
            <person name="Sun H."/>
            <person name="Tritt A."/>
            <person name="Yoshinaga Y."/>
            <person name="Zwiers L.-H."/>
            <person name="Turgeon B."/>
            <person name="Goodwin S."/>
            <person name="Spatafora J."/>
            <person name="Crous P."/>
            <person name="Grigoriev I."/>
        </authorList>
    </citation>
    <scope>NUCLEOTIDE SEQUENCE</scope>
    <source>
        <strain evidence="5">CBS 122681</strain>
    </source>
</reference>
<sequence>MLALFLAITAAICLIEAAQTDDNPSYNPHGSVVFVRSGERTPLIAGSTQILSALGAQQMHDLGSAFRGRYILGSNASTVLGTEPINTLMPNILDPDQLYIQALDTPYLISSAQAFMQGFYPPYSISNGENGAVADATGLLANGTFLDFPLGGYQYAPVDILSEYDQSRVFIAGDQGCPISQIQSNMYLATPEFLHAKAMSEDFYDALPDSMFSGQLSDQDKTYFNAIEIYEYLSYQYTHDSTVFDTLANDSTFDGVYENLRFFANEMAWYKWGNTSGSSSDMDYQAMAGKTVAARLLGLFQDLVDSKGNYTGGASHPLSIMFGEHQSFISLFSLMMLDFVNPTFRALPPFASAMVFELYSTGDNTSFPDDTDDLWVSFYFQNGTDFSNNQLIKYPIFGLGPSNVDMRWMDFQNMMSRIMLNTLTDWCEQCSSSALFCTGVDSETIAVFLAGNKKPKVTPQVAGVIGAVVTLAVAALIFALAVLVGGIRFHRVEPSRKSDLGGFKGSAKLASDADLNLPRNGAPPAGIVSFGGSKKGAHERVGSWELRQKEFGKGGDIGDESRRGSFDGIGAVIERPVEPTERV</sequence>
<dbReference type="SUPFAM" id="SSF53254">
    <property type="entry name" value="Phosphoglycerate mutase-like"/>
    <property type="match status" value="1"/>
</dbReference>
<evidence type="ECO:0000256" key="1">
    <source>
        <dbReference type="ARBA" id="ARBA00005375"/>
    </source>
</evidence>
<protein>
    <submittedName>
        <fullName evidence="5">Phosphoglycerate mutase-like protein</fullName>
    </submittedName>
</protein>
<feature type="region of interest" description="Disordered" evidence="2">
    <location>
        <begin position="551"/>
        <end position="583"/>
    </location>
</feature>
<comment type="similarity">
    <text evidence="1">Belongs to the histidine acid phosphatase family.</text>
</comment>
<dbReference type="InterPro" id="IPR029033">
    <property type="entry name" value="His_PPase_superfam"/>
</dbReference>
<dbReference type="InterPro" id="IPR000560">
    <property type="entry name" value="His_Pase_clade-2"/>
</dbReference>
<organism evidence="5 6">
    <name type="scientific">Lophiostoma macrostomum CBS 122681</name>
    <dbReference type="NCBI Taxonomy" id="1314788"/>
    <lineage>
        <taxon>Eukaryota</taxon>
        <taxon>Fungi</taxon>
        <taxon>Dikarya</taxon>
        <taxon>Ascomycota</taxon>
        <taxon>Pezizomycotina</taxon>
        <taxon>Dothideomycetes</taxon>
        <taxon>Pleosporomycetidae</taxon>
        <taxon>Pleosporales</taxon>
        <taxon>Lophiostomataceae</taxon>
        <taxon>Lophiostoma</taxon>
    </lineage>
</organism>
<dbReference type="AlphaFoldDB" id="A0A6A6TN96"/>